<keyword evidence="5 11" id="KW-0436">Ligase</keyword>
<dbReference type="PANTHER" id="PTHR11777">
    <property type="entry name" value="ALANYL-TRNA SYNTHETASE"/>
    <property type="match status" value="1"/>
</dbReference>
<reference evidence="15" key="1">
    <citation type="submission" date="2025-08" db="UniProtKB">
        <authorList>
            <consortium name="RefSeq"/>
        </authorList>
    </citation>
    <scope>IDENTIFICATION</scope>
    <source>
        <tissue evidence="15">Whole body</tissue>
    </source>
</reference>
<dbReference type="HAMAP" id="MF_00036_B">
    <property type="entry name" value="Ala_tRNA_synth_B"/>
    <property type="match status" value="1"/>
</dbReference>
<dbReference type="CDD" id="cd00673">
    <property type="entry name" value="AlaRS_core"/>
    <property type="match status" value="1"/>
</dbReference>
<keyword evidence="14" id="KW-1185">Reference proteome</keyword>
<dbReference type="SUPFAM" id="SSF50447">
    <property type="entry name" value="Translation proteins"/>
    <property type="match status" value="1"/>
</dbReference>
<evidence type="ECO:0000256" key="8">
    <source>
        <dbReference type="ARBA" id="ARBA00022884"/>
    </source>
</evidence>
<dbReference type="PROSITE" id="PS50860">
    <property type="entry name" value="AA_TRNA_LIGASE_II_ALA"/>
    <property type="match status" value="1"/>
</dbReference>
<evidence type="ECO:0000256" key="10">
    <source>
        <dbReference type="ARBA" id="ARBA00023146"/>
    </source>
</evidence>
<comment type="function">
    <text evidence="11">Catalyzes the attachment of alanine to tRNA(Ala) in a two-step reaction: alanine is first activated by ATP to form Ala-AMP and then transferred to the acceptor end of tRNA(Ala). Also edits incorrectly charged tRNA(Ala) via its editing domain.</text>
</comment>
<evidence type="ECO:0000313" key="15">
    <source>
        <dbReference type="RefSeq" id="XP_015185623.1"/>
    </source>
</evidence>
<dbReference type="GO" id="GO:0016874">
    <property type="term" value="F:ligase activity"/>
    <property type="evidence" value="ECO:0007669"/>
    <property type="project" value="UniProtKB-KW"/>
</dbReference>
<proteinExistence type="inferred from homology"/>
<dbReference type="Pfam" id="PF01411">
    <property type="entry name" value="tRNA-synt_2c"/>
    <property type="match status" value="2"/>
</dbReference>
<keyword evidence="9 11" id="KW-0648">Protein biosynthesis</keyword>
<comment type="domain">
    <text evidence="11">Consists of three domains; the N-terminal catalytic domain, the editing domain and the C-terminal C-Ala domain. The editing domain removes incorrectly charged amino acids, while the C-Ala domain, along with tRNA(Ala), serves as a bridge to cooperatively bring together the editing and aminoacylation centers thus stimulating deacylation of misacylated tRNAs.</text>
</comment>
<evidence type="ECO:0000256" key="2">
    <source>
        <dbReference type="ARBA" id="ARBA00013168"/>
    </source>
</evidence>
<dbReference type="InterPro" id="IPR018162">
    <property type="entry name" value="Ala-tRNA-ligase_IIc_anticod-bd"/>
</dbReference>
<dbReference type="SUPFAM" id="SSF55681">
    <property type="entry name" value="Class II aaRS and biotin synthetases"/>
    <property type="match status" value="1"/>
</dbReference>
<keyword evidence="7 11" id="KW-0067">ATP-binding</keyword>
<accession>A0ABM1IZI6</accession>
<dbReference type="InterPro" id="IPR023033">
    <property type="entry name" value="Ala_tRNA_ligase_euk/bac"/>
</dbReference>
<dbReference type="RefSeq" id="XP_015185623.1">
    <property type="nucleotide sequence ID" value="XM_015330137.1"/>
</dbReference>
<feature type="binding site" evidence="11">
    <location>
        <position position="767"/>
    </location>
    <ligand>
        <name>Zn(2+)</name>
        <dbReference type="ChEBI" id="CHEBI:29105"/>
    </ligand>
</feature>
<evidence type="ECO:0000256" key="9">
    <source>
        <dbReference type="ARBA" id="ARBA00022917"/>
    </source>
</evidence>
<keyword evidence="8 11" id="KW-0694">RNA-binding</keyword>
<dbReference type="InterPro" id="IPR018164">
    <property type="entry name" value="Ala-tRNA-synth_IIc_N"/>
</dbReference>
<keyword evidence="4 11" id="KW-0820">tRNA-binding</keyword>
<dbReference type="InterPro" id="IPR002318">
    <property type="entry name" value="Ala-tRNA-lgiase_IIc"/>
</dbReference>
<feature type="domain" description="Alanyl-transfer RNA synthetases family profile" evidence="13">
    <location>
        <begin position="20"/>
        <end position="804"/>
    </location>
</feature>
<dbReference type="SMART" id="SM00863">
    <property type="entry name" value="tRNA_SAD"/>
    <property type="match status" value="1"/>
</dbReference>
<evidence type="ECO:0000256" key="5">
    <source>
        <dbReference type="ARBA" id="ARBA00022598"/>
    </source>
</evidence>
<evidence type="ECO:0000256" key="7">
    <source>
        <dbReference type="ARBA" id="ARBA00022840"/>
    </source>
</evidence>
<evidence type="ECO:0000313" key="14">
    <source>
        <dbReference type="Proteomes" id="UP000694924"/>
    </source>
</evidence>
<dbReference type="InterPro" id="IPR012947">
    <property type="entry name" value="tRNA_SAD"/>
</dbReference>
<dbReference type="Gene3D" id="3.30.980.10">
    <property type="entry name" value="Threonyl-trna Synthetase, Chain A, domain 2"/>
    <property type="match status" value="1"/>
</dbReference>
<evidence type="ECO:0000259" key="13">
    <source>
        <dbReference type="PROSITE" id="PS50860"/>
    </source>
</evidence>
<dbReference type="Proteomes" id="UP000694924">
    <property type="component" value="Unplaced"/>
</dbReference>
<comment type="subunit">
    <text evidence="11">Monomer.</text>
</comment>
<protein>
    <recommendedName>
        <fullName evidence="3">Alanine--tRNA ligase</fullName>
        <ecNumber evidence="2">6.1.1.7</ecNumber>
    </recommendedName>
</protein>
<evidence type="ECO:0000256" key="12">
    <source>
        <dbReference type="SAM" id="Coils"/>
    </source>
</evidence>
<dbReference type="NCBIfam" id="TIGR00344">
    <property type="entry name" value="alaS"/>
    <property type="match status" value="1"/>
</dbReference>
<keyword evidence="11" id="KW-0479">Metal-binding</keyword>
<gene>
    <name evidence="15" type="primary">LOC107071273</name>
</gene>
<feature type="binding site" evidence="11">
    <location>
        <position position="660"/>
    </location>
    <ligand>
        <name>Zn(2+)</name>
        <dbReference type="ChEBI" id="CHEBI:29105"/>
    </ligand>
</feature>
<dbReference type="EC" id="6.1.1.7" evidence="2"/>
<dbReference type="PRINTS" id="PR00980">
    <property type="entry name" value="TRNASYNTHALA"/>
</dbReference>
<dbReference type="Gene3D" id="3.30.930.10">
    <property type="entry name" value="Bira Bifunctional Protein, Domain 2"/>
    <property type="match status" value="1"/>
</dbReference>
<dbReference type="Pfam" id="PF07973">
    <property type="entry name" value="tRNA_SAD"/>
    <property type="match status" value="1"/>
</dbReference>
<dbReference type="InterPro" id="IPR050058">
    <property type="entry name" value="Ala-tRNA_ligase"/>
</dbReference>
<dbReference type="InterPro" id="IPR018165">
    <property type="entry name" value="Ala-tRNA-synth_IIc_core"/>
</dbReference>
<feature type="binding site" evidence="11">
    <location>
        <position position="771"/>
    </location>
    <ligand>
        <name>Zn(2+)</name>
        <dbReference type="ChEBI" id="CHEBI:29105"/>
    </ligand>
</feature>
<sequence length="1022" mass="116972">MRKMNVPMLLRSHCTKSMYKSSNVIRKEFVDYYTKELQHDVIHSSPVSLLNDHSTAFVNAGMNQFKGIFLGYYDPPSTRVVNSQKCIRVGGKHSDLDIVGNDTYHHTFFEMLGNWSFGDYFKEESCRYALDLLTGPYNIKKEFLYITYFGGCKELGLQPDTQCKDIWLSLGIPENRILPFGMKDNFWEMGLSGPCGPCTEIHVDITKQLENQSFKVNTGHPDIIELWNIVFIQFNRLTDNRVIQPLSKHHIDTGMGFERLVTLLQGKKSSYDTDLFQPLFETIRCNTNAPEYKGTFGAYDTNGIDYAYRVLADHARMITVALCDGVIPEKNQKLRRILRKSIDMSENVFKKKSLLYELTYTVADILGDAYPELQNNLKQAHKIIEFEENLYERLCKTSGKEWKKMVAIRPELASITNWMASGLVNGYKDLQSILKKDKTIYASGILPGHVLFKLFDTHGLSIETISELAAVESLQIDKKGFEKEMDKARLKSKVGIIKNYYNIEKYLQLLTKNNIPETDDSFKYVYKYKNDDYEFPKLRSKVIGLLVNGEIILGEELKTTLTNSKKNSNILLNDKNEIDIILNKTMFYSFEGGQQSDIGSIYLKDMIFQISKVEKINNYVIHSGKFVKNNLVNTYSELEDWNDCVICIDTNVRTSHMRNHTATHLLNAALRFIFPVVYQRSSLISKDKLKFQFSSFGDKMTLTHLAKIEELVNNVIKINALVESRIINLSQLLSENNVTMIPGEIYPHTGIRLIDIYTNELKSKELCCGTHVKSTGSLEHFCILNYSSKGALNCTIHATTGPLAKTAELAGKNLLEQIVRLENLVSTKNIKNDELNLQIKEIKKELQKSTDTIDLPLSYLTKEECNAKLQNLVEIALKQNIETERSSIVAEVKNSMKQKNSFIVYHLQCTPKHLSLQDILSFFPNIPILVISYDNNVIKASCSVPQEFLSDKFNAQTWMKVIFQVLNEKYNENKDKNSLKTNAKFKNISEQRAKKLIEIAIIAATEYVSILIDDKKVITEKN</sequence>
<dbReference type="SUPFAM" id="SSF101353">
    <property type="entry name" value="Putative anticodon-binding domain of alanyl-tRNA synthetase (AlaRS)"/>
    <property type="match status" value="1"/>
</dbReference>
<dbReference type="InterPro" id="IPR045864">
    <property type="entry name" value="aa-tRNA-synth_II/BPL/LPL"/>
</dbReference>
<organism evidence="14 15">
    <name type="scientific">Polistes dominula</name>
    <name type="common">European paper wasp</name>
    <name type="synonym">Vespa dominula</name>
    <dbReference type="NCBI Taxonomy" id="743375"/>
    <lineage>
        <taxon>Eukaryota</taxon>
        <taxon>Metazoa</taxon>
        <taxon>Ecdysozoa</taxon>
        <taxon>Arthropoda</taxon>
        <taxon>Hexapoda</taxon>
        <taxon>Insecta</taxon>
        <taxon>Pterygota</taxon>
        <taxon>Neoptera</taxon>
        <taxon>Endopterygota</taxon>
        <taxon>Hymenoptera</taxon>
        <taxon>Apocrita</taxon>
        <taxon>Aculeata</taxon>
        <taxon>Vespoidea</taxon>
        <taxon>Vespidae</taxon>
        <taxon>Polistinae</taxon>
        <taxon>Polistini</taxon>
        <taxon>Polistes</taxon>
    </lineage>
</organism>
<dbReference type="Gene3D" id="2.40.30.130">
    <property type="match status" value="1"/>
</dbReference>
<evidence type="ECO:0000256" key="6">
    <source>
        <dbReference type="ARBA" id="ARBA00022741"/>
    </source>
</evidence>
<dbReference type="GeneID" id="107071273"/>
<evidence type="ECO:0000256" key="1">
    <source>
        <dbReference type="ARBA" id="ARBA00008429"/>
    </source>
</evidence>
<dbReference type="SUPFAM" id="SSF55186">
    <property type="entry name" value="ThrRS/AlaRS common domain"/>
    <property type="match status" value="1"/>
</dbReference>
<comment type="cofactor">
    <cofactor evidence="11">
        <name>Zn(2+)</name>
        <dbReference type="ChEBI" id="CHEBI:29105"/>
    </cofactor>
    <text evidence="11">Binds 1 zinc ion per subunit.</text>
</comment>
<feature type="binding site" evidence="11">
    <location>
        <position position="664"/>
    </location>
    <ligand>
        <name>Zn(2+)</name>
        <dbReference type="ChEBI" id="CHEBI:29105"/>
    </ligand>
</feature>
<feature type="coiled-coil region" evidence="12">
    <location>
        <begin position="825"/>
        <end position="852"/>
    </location>
</feature>
<dbReference type="InterPro" id="IPR009000">
    <property type="entry name" value="Transl_B-barrel_sf"/>
</dbReference>
<evidence type="ECO:0000256" key="3">
    <source>
        <dbReference type="ARBA" id="ARBA00017959"/>
    </source>
</evidence>
<keyword evidence="11" id="KW-0862">Zinc</keyword>
<name>A0ABM1IZI6_POLDO</name>
<comment type="catalytic activity">
    <reaction evidence="11">
        <text>tRNA(Ala) + L-alanine + ATP = L-alanyl-tRNA(Ala) + AMP + diphosphate</text>
        <dbReference type="Rhea" id="RHEA:12540"/>
        <dbReference type="Rhea" id="RHEA-COMP:9657"/>
        <dbReference type="Rhea" id="RHEA-COMP:9923"/>
        <dbReference type="ChEBI" id="CHEBI:30616"/>
        <dbReference type="ChEBI" id="CHEBI:33019"/>
        <dbReference type="ChEBI" id="CHEBI:57972"/>
        <dbReference type="ChEBI" id="CHEBI:78442"/>
        <dbReference type="ChEBI" id="CHEBI:78497"/>
        <dbReference type="ChEBI" id="CHEBI:456215"/>
        <dbReference type="EC" id="6.1.1.7"/>
    </reaction>
</comment>
<dbReference type="InterPro" id="IPR018163">
    <property type="entry name" value="Thr/Ala-tRNA-synth_IIc_edit"/>
</dbReference>
<evidence type="ECO:0000256" key="11">
    <source>
        <dbReference type="HAMAP-Rule" id="MF_03133"/>
    </source>
</evidence>
<keyword evidence="6 11" id="KW-0547">Nucleotide-binding</keyword>
<dbReference type="PANTHER" id="PTHR11777:SF9">
    <property type="entry name" value="ALANINE--TRNA LIGASE, CYTOPLASMIC"/>
    <property type="match status" value="1"/>
</dbReference>
<keyword evidence="10 11" id="KW-0030">Aminoacyl-tRNA synthetase</keyword>
<comment type="similarity">
    <text evidence="1">Belongs to the class-II aminoacyl-tRNA synthetase family. Alax-L subfamily.</text>
</comment>
<keyword evidence="12" id="KW-0175">Coiled coil</keyword>
<evidence type="ECO:0000256" key="4">
    <source>
        <dbReference type="ARBA" id="ARBA00022555"/>
    </source>
</evidence>